<comment type="similarity">
    <text evidence="10">Belongs to the peroxiredoxin family. BCP/PrxQ subfamily.</text>
</comment>
<protein>
    <recommendedName>
        <fullName evidence="3">thioredoxin-dependent peroxiredoxin</fullName>
        <ecNumber evidence="3">1.11.1.24</ecNumber>
    </recommendedName>
    <alternativeName>
        <fullName evidence="9">Thioredoxin peroxidase</fullName>
    </alternativeName>
    <alternativeName>
        <fullName evidence="11">Thioredoxin-dependent peroxiredoxin Bcp</fullName>
    </alternativeName>
</protein>
<keyword evidence="8" id="KW-0676">Redox-active center</keyword>
<dbReference type="PANTHER" id="PTHR42801:SF4">
    <property type="entry name" value="AHPC_TSA FAMILY PROTEIN"/>
    <property type="match status" value="1"/>
</dbReference>
<evidence type="ECO:0000256" key="5">
    <source>
        <dbReference type="ARBA" id="ARBA00022862"/>
    </source>
</evidence>
<dbReference type="InterPro" id="IPR013766">
    <property type="entry name" value="Thioredoxin_domain"/>
</dbReference>
<keyword evidence="6" id="KW-0560">Oxidoreductase</keyword>
<evidence type="ECO:0000256" key="4">
    <source>
        <dbReference type="ARBA" id="ARBA00022559"/>
    </source>
</evidence>
<comment type="function">
    <text evidence="1">Thiol-specific peroxidase that catalyzes the reduction of hydrogen peroxide and organic hydroperoxides to water and alcohols, respectively. Plays a role in cell protection against oxidative stress by detoxifying peroxides and as sensor of hydrogen peroxide-mediated signaling events.</text>
</comment>
<name>A0ABU5ND40_9RICK</name>
<proteinExistence type="inferred from homology"/>
<evidence type="ECO:0000256" key="11">
    <source>
        <dbReference type="ARBA" id="ARBA00042639"/>
    </source>
</evidence>
<dbReference type="EMBL" id="JARJFB010000077">
    <property type="protein sequence ID" value="MEA0971065.1"/>
    <property type="molecule type" value="Genomic_DNA"/>
</dbReference>
<evidence type="ECO:0000256" key="8">
    <source>
        <dbReference type="ARBA" id="ARBA00023284"/>
    </source>
</evidence>
<dbReference type="Pfam" id="PF00578">
    <property type="entry name" value="AhpC-TSA"/>
    <property type="match status" value="1"/>
</dbReference>
<dbReference type="PANTHER" id="PTHR42801">
    <property type="entry name" value="THIOREDOXIN-DEPENDENT PEROXIDE REDUCTASE"/>
    <property type="match status" value="1"/>
</dbReference>
<dbReference type="Gene3D" id="3.40.30.10">
    <property type="entry name" value="Glutaredoxin"/>
    <property type="match status" value="1"/>
</dbReference>
<dbReference type="RefSeq" id="WP_322776965.1">
    <property type="nucleotide sequence ID" value="NZ_JARJFB010000077.1"/>
</dbReference>
<evidence type="ECO:0000256" key="9">
    <source>
        <dbReference type="ARBA" id="ARBA00032824"/>
    </source>
</evidence>
<dbReference type="PROSITE" id="PS51352">
    <property type="entry name" value="THIOREDOXIN_2"/>
    <property type="match status" value="1"/>
</dbReference>
<keyword evidence="15" id="KW-1185">Reference proteome</keyword>
<evidence type="ECO:0000313" key="15">
    <source>
        <dbReference type="Proteomes" id="UP001291687"/>
    </source>
</evidence>
<dbReference type="EC" id="1.11.1.24" evidence="3"/>
<dbReference type="Proteomes" id="UP001291687">
    <property type="component" value="Unassembled WGS sequence"/>
</dbReference>
<evidence type="ECO:0000256" key="7">
    <source>
        <dbReference type="ARBA" id="ARBA00023157"/>
    </source>
</evidence>
<evidence type="ECO:0000256" key="1">
    <source>
        <dbReference type="ARBA" id="ARBA00003330"/>
    </source>
</evidence>
<comment type="caution">
    <text evidence="14">The sequence shown here is derived from an EMBL/GenBank/DDBJ whole genome shotgun (WGS) entry which is preliminary data.</text>
</comment>
<dbReference type="CDD" id="cd03017">
    <property type="entry name" value="PRX_BCP"/>
    <property type="match status" value="1"/>
</dbReference>
<evidence type="ECO:0000256" key="10">
    <source>
        <dbReference type="ARBA" id="ARBA00038489"/>
    </source>
</evidence>
<dbReference type="InterPro" id="IPR036249">
    <property type="entry name" value="Thioredoxin-like_sf"/>
</dbReference>
<keyword evidence="4" id="KW-0575">Peroxidase</keyword>
<sequence>MSKFSVGDIAPNFSIKVSEDTTINLESLKGKYVVLYFYPKDNTPGCTIEARDFNSLKKDFSALGAEIIGVSKDPLASHEKFRKNHDLQFHLGTDTNGDLCEKFSVWVEKSMFGKKYMGIERATFLIDPEGKFAYIWPSVSALGHAKDVLKKLKEIK</sequence>
<comment type="catalytic activity">
    <reaction evidence="12">
        <text>a hydroperoxide + [thioredoxin]-dithiol = an alcohol + [thioredoxin]-disulfide + H2O</text>
        <dbReference type="Rhea" id="RHEA:62620"/>
        <dbReference type="Rhea" id="RHEA-COMP:10698"/>
        <dbReference type="Rhea" id="RHEA-COMP:10700"/>
        <dbReference type="ChEBI" id="CHEBI:15377"/>
        <dbReference type="ChEBI" id="CHEBI:29950"/>
        <dbReference type="ChEBI" id="CHEBI:30879"/>
        <dbReference type="ChEBI" id="CHEBI:35924"/>
        <dbReference type="ChEBI" id="CHEBI:50058"/>
        <dbReference type="EC" id="1.11.1.24"/>
    </reaction>
</comment>
<evidence type="ECO:0000313" key="14">
    <source>
        <dbReference type="EMBL" id="MEA0971065.1"/>
    </source>
</evidence>
<evidence type="ECO:0000256" key="12">
    <source>
        <dbReference type="ARBA" id="ARBA00049091"/>
    </source>
</evidence>
<evidence type="ECO:0000259" key="13">
    <source>
        <dbReference type="PROSITE" id="PS51352"/>
    </source>
</evidence>
<evidence type="ECO:0000256" key="3">
    <source>
        <dbReference type="ARBA" id="ARBA00013017"/>
    </source>
</evidence>
<dbReference type="InterPro" id="IPR050924">
    <property type="entry name" value="Peroxiredoxin_BCP/PrxQ"/>
</dbReference>
<keyword evidence="5" id="KW-0049">Antioxidant</keyword>
<dbReference type="InterPro" id="IPR000866">
    <property type="entry name" value="AhpC/TSA"/>
</dbReference>
<organism evidence="14 15">
    <name type="scientific">Candidatus Megaera venefica</name>
    <dbReference type="NCBI Taxonomy" id="2055910"/>
    <lineage>
        <taxon>Bacteria</taxon>
        <taxon>Pseudomonadati</taxon>
        <taxon>Pseudomonadota</taxon>
        <taxon>Alphaproteobacteria</taxon>
        <taxon>Rickettsiales</taxon>
        <taxon>Rickettsiaceae</taxon>
        <taxon>Candidatus Megaera</taxon>
    </lineage>
</organism>
<evidence type="ECO:0000256" key="6">
    <source>
        <dbReference type="ARBA" id="ARBA00023002"/>
    </source>
</evidence>
<keyword evidence="7" id="KW-1015">Disulfide bond</keyword>
<comment type="subunit">
    <text evidence="2">Monomer.</text>
</comment>
<dbReference type="PIRSF" id="PIRSF000239">
    <property type="entry name" value="AHPC"/>
    <property type="match status" value="1"/>
</dbReference>
<dbReference type="SUPFAM" id="SSF52833">
    <property type="entry name" value="Thioredoxin-like"/>
    <property type="match status" value="1"/>
</dbReference>
<dbReference type="InterPro" id="IPR024706">
    <property type="entry name" value="Peroxiredoxin_AhpC-typ"/>
</dbReference>
<reference evidence="14 15" key="1">
    <citation type="submission" date="2023-03" db="EMBL/GenBank/DDBJ databases">
        <title>Host association and intracellularity evolved multiple times independently in the Rickettsiales.</title>
        <authorList>
            <person name="Castelli M."/>
            <person name="Nardi T."/>
            <person name="Gammuto L."/>
            <person name="Bellinzona G."/>
            <person name="Sabaneyeva E."/>
            <person name="Potekhin A."/>
            <person name="Serra V."/>
            <person name="Petroni G."/>
            <person name="Sassera D."/>
        </authorList>
    </citation>
    <scope>NUCLEOTIDE SEQUENCE [LARGE SCALE GENOMIC DNA]</scope>
    <source>
        <strain evidence="14 15">Sr 2-6</strain>
    </source>
</reference>
<evidence type="ECO:0000256" key="2">
    <source>
        <dbReference type="ARBA" id="ARBA00011245"/>
    </source>
</evidence>
<feature type="domain" description="Thioredoxin" evidence="13">
    <location>
        <begin position="4"/>
        <end position="156"/>
    </location>
</feature>
<accession>A0ABU5ND40</accession>
<gene>
    <name evidence="14" type="ORF">Megvenef_01037</name>
</gene>